<reference evidence="1" key="1">
    <citation type="submission" date="2018-02" db="EMBL/GenBank/DDBJ databases">
        <title>Rhizophora mucronata_Transcriptome.</title>
        <authorList>
            <person name="Meera S.P."/>
            <person name="Sreeshan A."/>
            <person name="Augustine A."/>
        </authorList>
    </citation>
    <scope>NUCLEOTIDE SEQUENCE</scope>
    <source>
        <tissue evidence="1">Leaf</tissue>
    </source>
</reference>
<proteinExistence type="predicted"/>
<dbReference type="EMBL" id="GGEC01073976">
    <property type="protein sequence ID" value="MBX54460.1"/>
    <property type="molecule type" value="Transcribed_RNA"/>
</dbReference>
<name>A0A2P2PI77_RHIMU</name>
<organism evidence="1">
    <name type="scientific">Rhizophora mucronata</name>
    <name type="common">Asiatic mangrove</name>
    <dbReference type="NCBI Taxonomy" id="61149"/>
    <lineage>
        <taxon>Eukaryota</taxon>
        <taxon>Viridiplantae</taxon>
        <taxon>Streptophyta</taxon>
        <taxon>Embryophyta</taxon>
        <taxon>Tracheophyta</taxon>
        <taxon>Spermatophyta</taxon>
        <taxon>Magnoliopsida</taxon>
        <taxon>eudicotyledons</taxon>
        <taxon>Gunneridae</taxon>
        <taxon>Pentapetalae</taxon>
        <taxon>rosids</taxon>
        <taxon>fabids</taxon>
        <taxon>Malpighiales</taxon>
        <taxon>Rhizophoraceae</taxon>
        <taxon>Rhizophora</taxon>
    </lineage>
</organism>
<protein>
    <submittedName>
        <fullName evidence="1">Uncharacterized protein</fullName>
    </submittedName>
</protein>
<accession>A0A2P2PI77</accession>
<sequence>MLLSSYAKCIERCCVERKLYISGTLSIYNFYCKI</sequence>
<dbReference type="AlphaFoldDB" id="A0A2P2PI77"/>
<evidence type="ECO:0000313" key="1">
    <source>
        <dbReference type="EMBL" id="MBX54460.1"/>
    </source>
</evidence>